<accession>A0A9W7T1G9</accession>
<sequence>MKEVLVGVGQAVQRALRARGSNTGWLSLLGPPAPGETEHTGRKLLTGKVRQVAQVEGEWVKELPGKDEL</sequence>
<proteinExistence type="predicted"/>
<dbReference type="AlphaFoldDB" id="A0A9W7T1G9"/>
<name>A0A9W7T1G9_9PEZI</name>
<reference evidence="1 2" key="2">
    <citation type="journal article" date="2021" name="Curr. Genet.">
        <title>Genetic response to nitrogen starvation in the aggressive Eucalyptus foliar pathogen Teratosphaeria destructans.</title>
        <authorList>
            <person name="Havenga M."/>
            <person name="Wingfield B.D."/>
            <person name="Wingfield M.J."/>
            <person name="Dreyer L.L."/>
            <person name="Roets F."/>
            <person name="Aylward J."/>
        </authorList>
    </citation>
    <scope>NUCLEOTIDE SEQUENCE [LARGE SCALE GENOMIC DNA]</scope>
    <source>
        <strain evidence="1">CMW44962</strain>
    </source>
</reference>
<comment type="caution">
    <text evidence="1">The sequence shown here is derived from an EMBL/GenBank/DDBJ whole genome shotgun (WGS) entry which is preliminary data.</text>
</comment>
<protein>
    <submittedName>
        <fullName evidence="1">Uncharacterized protein</fullName>
    </submittedName>
</protein>
<organism evidence="1 2">
    <name type="scientific">Teratosphaeria destructans</name>
    <dbReference type="NCBI Taxonomy" id="418781"/>
    <lineage>
        <taxon>Eukaryota</taxon>
        <taxon>Fungi</taxon>
        <taxon>Dikarya</taxon>
        <taxon>Ascomycota</taxon>
        <taxon>Pezizomycotina</taxon>
        <taxon>Dothideomycetes</taxon>
        <taxon>Dothideomycetidae</taxon>
        <taxon>Mycosphaerellales</taxon>
        <taxon>Teratosphaeriaceae</taxon>
        <taxon>Teratosphaeria</taxon>
    </lineage>
</organism>
<evidence type="ECO:0000313" key="2">
    <source>
        <dbReference type="Proteomes" id="UP001138500"/>
    </source>
</evidence>
<dbReference type="EMBL" id="RIBY02000036">
    <property type="protein sequence ID" value="KAH9845551.1"/>
    <property type="molecule type" value="Genomic_DNA"/>
</dbReference>
<gene>
    <name evidence="1" type="ORF">Tdes44962_MAKER06516</name>
</gene>
<dbReference type="Proteomes" id="UP001138500">
    <property type="component" value="Unassembled WGS sequence"/>
</dbReference>
<reference evidence="1 2" key="1">
    <citation type="journal article" date="2018" name="IMA Fungus">
        <title>IMA Genome-F 10: Nine draft genome sequences of Claviceps purpurea s.lat., including C. arundinis, C. humidiphila, and C. cf. spartinae, pseudomolecules for the pitch canker pathogen Fusarium circinatum, draft genome of Davidsoniella eucalypti, Grosmannia galeiformis, Quambalaria eucalypti, and Teratosphaeria destructans.</title>
        <authorList>
            <person name="Wingfield B.D."/>
            <person name="Liu M."/>
            <person name="Nguyen H.D."/>
            <person name="Lane F.A."/>
            <person name="Morgan S.W."/>
            <person name="De Vos L."/>
            <person name="Wilken P.M."/>
            <person name="Duong T.A."/>
            <person name="Aylward J."/>
            <person name="Coetzee M.P."/>
            <person name="Dadej K."/>
            <person name="De Beer Z.W."/>
            <person name="Findlay W."/>
            <person name="Havenga M."/>
            <person name="Kolarik M."/>
            <person name="Menzies J.G."/>
            <person name="Naidoo K."/>
            <person name="Pochopski O."/>
            <person name="Shoukouhi P."/>
            <person name="Santana Q.C."/>
            <person name="Seifert K.A."/>
            <person name="Soal N."/>
            <person name="Steenkamp E.T."/>
            <person name="Tatham C.T."/>
            <person name="van der Nest M.A."/>
            <person name="Wingfield M.J."/>
        </authorList>
    </citation>
    <scope>NUCLEOTIDE SEQUENCE [LARGE SCALE GENOMIC DNA]</scope>
    <source>
        <strain evidence="1">CMW44962</strain>
    </source>
</reference>
<evidence type="ECO:0000313" key="1">
    <source>
        <dbReference type="EMBL" id="KAH9845551.1"/>
    </source>
</evidence>
<keyword evidence="2" id="KW-1185">Reference proteome</keyword>